<dbReference type="Proteomes" id="UP000316360">
    <property type="component" value="Unassembled WGS sequence"/>
</dbReference>
<dbReference type="Gene3D" id="3.90.550.10">
    <property type="entry name" value="Spore Coat Polysaccharide Biosynthesis Protein SpsA, Chain A"/>
    <property type="match status" value="1"/>
</dbReference>
<sequence>MKPKISVILPTYNERENIGRLVEGIFRSVKDSLQIIVVDDDSPDGTWKVVQEIAERDSRVRLLRRVGRRGLTSALMEGISLARGKIVVWMDCDFSMPPEIVPLLVREIGAFDIVVGSRYVEGGKDARDSRFRILISRLFDQLGSLILQSPVKDITSGFVATKKELFDSISLSGEYGDYCIDFLYKAVRRGFKVKEIPYTNMPRWKGKTKTNSNIFKFLKYGWIYTLTVLKLRFCGGS</sequence>
<accession>A0A523RSF3</accession>
<dbReference type="InterPro" id="IPR001173">
    <property type="entry name" value="Glyco_trans_2-like"/>
</dbReference>
<dbReference type="InterPro" id="IPR029044">
    <property type="entry name" value="Nucleotide-diphossugar_trans"/>
</dbReference>
<keyword evidence="2" id="KW-0328">Glycosyltransferase</keyword>
<protein>
    <submittedName>
        <fullName evidence="5">Glycosyltransferase</fullName>
    </submittedName>
</protein>
<keyword evidence="3 5" id="KW-0808">Transferase</keyword>
<dbReference type="PANTHER" id="PTHR43398">
    <property type="entry name" value="DOLICHOL-PHOSPHATE MANNOSYLTRANSFERASE SUBUNIT 1"/>
    <property type="match status" value="1"/>
</dbReference>
<evidence type="ECO:0000256" key="1">
    <source>
        <dbReference type="ARBA" id="ARBA00006739"/>
    </source>
</evidence>
<evidence type="ECO:0000259" key="4">
    <source>
        <dbReference type="Pfam" id="PF00535"/>
    </source>
</evidence>
<comment type="similarity">
    <text evidence="1">Belongs to the glycosyltransferase 2 family.</text>
</comment>
<dbReference type="PANTHER" id="PTHR43398:SF1">
    <property type="entry name" value="DOLICHOL-PHOSPHATE MANNOSYLTRANSFERASE SUBUNIT 1"/>
    <property type="match status" value="1"/>
</dbReference>
<organism evidence="5 6">
    <name type="scientific">Aerophobetes bacterium</name>
    <dbReference type="NCBI Taxonomy" id="2030807"/>
    <lineage>
        <taxon>Bacteria</taxon>
        <taxon>Candidatus Aerophobota</taxon>
    </lineage>
</organism>
<dbReference type="GO" id="GO:0004582">
    <property type="term" value="F:dolichyl-phosphate beta-D-mannosyltransferase activity"/>
    <property type="evidence" value="ECO:0007669"/>
    <property type="project" value="InterPro"/>
</dbReference>
<gene>
    <name evidence="5" type="ORF">E3J84_05935</name>
</gene>
<feature type="domain" description="Glycosyltransferase 2-like" evidence="4">
    <location>
        <begin position="6"/>
        <end position="168"/>
    </location>
</feature>
<comment type="caution">
    <text evidence="5">The sequence shown here is derived from an EMBL/GenBank/DDBJ whole genome shotgun (WGS) entry which is preliminary data.</text>
</comment>
<dbReference type="EMBL" id="SOKJ01000339">
    <property type="protein sequence ID" value="TET08702.1"/>
    <property type="molecule type" value="Genomic_DNA"/>
</dbReference>
<dbReference type="InterPro" id="IPR039528">
    <property type="entry name" value="DPM1-like"/>
</dbReference>
<evidence type="ECO:0000256" key="2">
    <source>
        <dbReference type="ARBA" id="ARBA00022676"/>
    </source>
</evidence>
<evidence type="ECO:0000313" key="6">
    <source>
        <dbReference type="Proteomes" id="UP000316360"/>
    </source>
</evidence>
<dbReference type="Pfam" id="PF00535">
    <property type="entry name" value="Glycos_transf_2"/>
    <property type="match status" value="1"/>
</dbReference>
<evidence type="ECO:0000256" key="3">
    <source>
        <dbReference type="ARBA" id="ARBA00022679"/>
    </source>
</evidence>
<name>A0A523RSF3_UNCAE</name>
<dbReference type="SUPFAM" id="SSF53448">
    <property type="entry name" value="Nucleotide-diphospho-sugar transferases"/>
    <property type="match status" value="1"/>
</dbReference>
<evidence type="ECO:0000313" key="5">
    <source>
        <dbReference type="EMBL" id="TET08702.1"/>
    </source>
</evidence>
<proteinExistence type="inferred from homology"/>
<dbReference type="AlphaFoldDB" id="A0A523RSF3"/>
<reference evidence="5 6" key="1">
    <citation type="submission" date="2019-03" db="EMBL/GenBank/DDBJ databases">
        <title>Metabolic potential of uncultured bacteria and archaea associated with petroleum seepage in deep-sea sediments.</title>
        <authorList>
            <person name="Dong X."/>
            <person name="Hubert C."/>
        </authorList>
    </citation>
    <scope>NUCLEOTIDE SEQUENCE [LARGE SCALE GENOMIC DNA]</scope>
    <source>
        <strain evidence="5">E44_bin7</strain>
    </source>
</reference>